<feature type="chain" id="PRO_5001864460" evidence="1">
    <location>
        <begin position="22"/>
        <end position="158"/>
    </location>
</feature>
<proteinExistence type="predicted"/>
<comment type="caution">
    <text evidence="2">The sequence shown here is derived from an EMBL/GenBank/DDBJ whole genome shotgun (WGS) entry which is preliminary data.</text>
</comment>
<evidence type="ECO:0000256" key="1">
    <source>
        <dbReference type="SAM" id="SignalP"/>
    </source>
</evidence>
<name>A0A090TEF0_9VIBR</name>
<feature type="signal peptide" evidence="1">
    <location>
        <begin position="1"/>
        <end position="21"/>
    </location>
</feature>
<dbReference type="Proteomes" id="UP000029224">
    <property type="component" value="Unassembled WGS sequence"/>
</dbReference>
<keyword evidence="1" id="KW-0732">Signal</keyword>
<sequence length="158" mass="15862">MKKSIIATVIAAASLSFNVAANPSSDLEWSTQTRATCGITPASGTGSLGLNSQMGGAGNGITLTFTTNATNPTFKYKLSNPQIENGGTGMTASNTKVNGVGSYASGVAFADINPSTEYDQGINGSEVMLFTATSATAAQLPAGKNTAKLTVTPVCAGQ</sequence>
<reference evidence="2 3" key="1">
    <citation type="submission" date="2014-09" db="EMBL/GenBank/DDBJ databases">
        <title>Vibrio maritimus JCM 19240. (C210) whole genome shotgun sequence.</title>
        <authorList>
            <person name="Sawabe T."/>
            <person name="Meirelles P."/>
            <person name="Nakanishi M."/>
            <person name="Sayaka M."/>
            <person name="Hattori M."/>
            <person name="Ohkuma M."/>
        </authorList>
    </citation>
    <scope>NUCLEOTIDE SEQUENCE [LARGE SCALE GENOMIC DNA]</scope>
    <source>
        <strain evidence="2 3">JCM 19240</strain>
    </source>
</reference>
<evidence type="ECO:0000313" key="3">
    <source>
        <dbReference type="Proteomes" id="UP000029224"/>
    </source>
</evidence>
<keyword evidence="3" id="KW-1185">Reference proteome</keyword>
<reference evidence="2 3" key="2">
    <citation type="submission" date="2014-09" db="EMBL/GenBank/DDBJ databases">
        <authorList>
            <consortium name="NBRP consortium"/>
            <person name="Sawabe T."/>
            <person name="Meirelles P."/>
            <person name="Nakanishi M."/>
            <person name="Sayaka M."/>
            <person name="Hattori M."/>
            <person name="Ohkuma M."/>
        </authorList>
    </citation>
    <scope>NUCLEOTIDE SEQUENCE [LARGE SCALE GENOMIC DNA]</scope>
    <source>
        <strain evidence="2 3">JCM 19240</strain>
    </source>
</reference>
<protein>
    <submittedName>
        <fullName evidence="2">Uncharacterized protein</fullName>
    </submittedName>
</protein>
<evidence type="ECO:0000313" key="2">
    <source>
        <dbReference type="EMBL" id="GAL38266.1"/>
    </source>
</evidence>
<accession>A0A090TEF0</accession>
<dbReference type="EMBL" id="BBMT01000033">
    <property type="protein sequence ID" value="GAL38266.1"/>
    <property type="molecule type" value="Genomic_DNA"/>
</dbReference>
<dbReference type="AlphaFoldDB" id="A0A090TEF0"/>
<gene>
    <name evidence="2" type="ORF">JCM19240_3977</name>
</gene>
<organism evidence="2 3">
    <name type="scientific">Vibrio maritimus</name>
    <dbReference type="NCBI Taxonomy" id="990268"/>
    <lineage>
        <taxon>Bacteria</taxon>
        <taxon>Pseudomonadati</taxon>
        <taxon>Pseudomonadota</taxon>
        <taxon>Gammaproteobacteria</taxon>
        <taxon>Vibrionales</taxon>
        <taxon>Vibrionaceae</taxon>
        <taxon>Vibrio</taxon>
    </lineage>
</organism>